<dbReference type="InterPro" id="IPR046357">
    <property type="entry name" value="PPIase_dom_sf"/>
</dbReference>
<dbReference type="PANTHER" id="PTHR47245">
    <property type="entry name" value="PEPTIDYLPROLYL ISOMERASE"/>
    <property type="match status" value="1"/>
</dbReference>
<dbReference type="InterPro" id="IPR000297">
    <property type="entry name" value="PPIase_PpiC"/>
</dbReference>
<evidence type="ECO:0000259" key="3">
    <source>
        <dbReference type="PROSITE" id="PS50198"/>
    </source>
</evidence>
<keyword evidence="1 4" id="KW-0413">Isomerase</keyword>
<dbReference type="InterPro" id="IPR050245">
    <property type="entry name" value="PrsA_foldase"/>
</dbReference>
<keyword evidence="1" id="KW-0697">Rotamase</keyword>
<evidence type="ECO:0000256" key="1">
    <source>
        <dbReference type="PROSITE-ProRule" id="PRU00278"/>
    </source>
</evidence>
<protein>
    <submittedName>
        <fullName evidence="4">Peptidylprolyl isomerase</fullName>
    </submittedName>
</protein>
<dbReference type="SUPFAM" id="SSF54534">
    <property type="entry name" value="FKBP-like"/>
    <property type="match status" value="2"/>
</dbReference>
<name>A0ABP7UGU1_9FLAO</name>
<dbReference type="EMBL" id="BAABCS010000004">
    <property type="protein sequence ID" value="GAA4043037.1"/>
    <property type="molecule type" value="Genomic_DNA"/>
</dbReference>
<dbReference type="Gene3D" id="3.10.50.40">
    <property type="match status" value="2"/>
</dbReference>
<dbReference type="Pfam" id="PF13616">
    <property type="entry name" value="Rotamase_3"/>
    <property type="match status" value="1"/>
</dbReference>
<dbReference type="Pfam" id="PF00639">
    <property type="entry name" value="Rotamase"/>
    <property type="match status" value="1"/>
</dbReference>
<dbReference type="PANTHER" id="PTHR47245:SF2">
    <property type="entry name" value="PEPTIDYL-PROLYL CIS-TRANS ISOMERASE HP_0175-RELATED"/>
    <property type="match status" value="1"/>
</dbReference>
<keyword evidence="5" id="KW-1185">Reference proteome</keyword>
<proteinExistence type="predicted"/>
<sequence length="654" mass="75344">MKLKQMFLGLTMCLAFISNAQNKSKEVLFTINDKPYYTDEFVRVYNKNLDLVKDESQKDLNQYLDLYVGYKLKVNKANKLGLQEGQQYLAELKTYRTQLSKNYTTDSKVTKELVDEGYKRLQKEVNASHILILVDENASPADTLAAYNKTMVIKQRLMKGEDFGTVAAEVSQDPSAKENKGNLGYFTSFRMVYAFENGAYNTPVGTVSNPVRTRFGYHLIKINDVRANRGEVAVAHIMILKQKDNEEVTTAKTTIEDIYKKLLQGEKFEELAKQFSEDKSSASKGGVLNRFGSGQLSSEEFENKAFSLTKENPVSEPFETQFGWHIVKLIEKFPIKSYEDSRIELENKIGKDDRSRLITNSLTEKLRKKYPVKRDAKLYSSIVKLVTNDFYEAKWTLPADAKKYSATLFNVGTRNLSGTTFLDYIYSQQKSGIAIKPIEKLVEKLFENFADEHRNQYNNENLENEFPEFASVMEEYRDGLLLFDLMDKEIWQRSKTDSVGLKAFYDTQKNKYQWKARVTSEIYSSRDKETMNKVLAMLKKGKTPKDVKDKFNTEEVLNVMLYEGTYEEGDSALPQGTKMELGLSEITNKGEYYFITKVNKVLPAGAKSLEECKGKLVNDYQQYLEQNWVDELKKEFTVNVNQDVFETVKKQIKK</sequence>
<feature type="chain" id="PRO_5045082375" evidence="2">
    <location>
        <begin position="21"/>
        <end position="654"/>
    </location>
</feature>
<dbReference type="Proteomes" id="UP001500426">
    <property type="component" value="Unassembled WGS sequence"/>
</dbReference>
<accession>A0ABP7UGU1</accession>
<organism evidence="4 5">
    <name type="scientific">Flavobacterium chungnamense</name>
    <dbReference type="NCBI Taxonomy" id="706182"/>
    <lineage>
        <taxon>Bacteria</taxon>
        <taxon>Pseudomonadati</taxon>
        <taxon>Bacteroidota</taxon>
        <taxon>Flavobacteriia</taxon>
        <taxon>Flavobacteriales</taxon>
        <taxon>Flavobacteriaceae</taxon>
        <taxon>Flavobacterium</taxon>
    </lineage>
</organism>
<dbReference type="PROSITE" id="PS50198">
    <property type="entry name" value="PPIC_PPIASE_2"/>
    <property type="match status" value="2"/>
</dbReference>
<keyword evidence="2" id="KW-0732">Signal</keyword>
<gene>
    <name evidence="4" type="ORF">GCM10022388_05000</name>
</gene>
<feature type="domain" description="PpiC" evidence="3">
    <location>
        <begin position="122"/>
        <end position="224"/>
    </location>
</feature>
<feature type="signal peptide" evidence="2">
    <location>
        <begin position="1"/>
        <end position="20"/>
    </location>
</feature>
<dbReference type="RefSeq" id="WP_345090217.1">
    <property type="nucleotide sequence ID" value="NZ_BAABCS010000004.1"/>
</dbReference>
<comment type="caution">
    <text evidence="4">The sequence shown here is derived from an EMBL/GenBank/DDBJ whole genome shotgun (WGS) entry which is preliminary data.</text>
</comment>
<evidence type="ECO:0000256" key="2">
    <source>
        <dbReference type="SAM" id="SignalP"/>
    </source>
</evidence>
<reference evidence="5" key="1">
    <citation type="journal article" date="2019" name="Int. J. Syst. Evol. Microbiol.">
        <title>The Global Catalogue of Microorganisms (GCM) 10K type strain sequencing project: providing services to taxonomists for standard genome sequencing and annotation.</title>
        <authorList>
            <consortium name="The Broad Institute Genomics Platform"/>
            <consortium name="The Broad Institute Genome Sequencing Center for Infectious Disease"/>
            <person name="Wu L."/>
            <person name="Ma J."/>
        </authorList>
    </citation>
    <scope>NUCLEOTIDE SEQUENCE [LARGE SCALE GENOMIC DNA]</scope>
    <source>
        <strain evidence="5">JCM 17068</strain>
    </source>
</reference>
<evidence type="ECO:0000313" key="4">
    <source>
        <dbReference type="EMBL" id="GAA4043037.1"/>
    </source>
</evidence>
<dbReference type="GO" id="GO:0016853">
    <property type="term" value="F:isomerase activity"/>
    <property type="evidence" value="ECO:0007669"/>
    <property type="project" value="UniProtKB-KW"/>
</dbReference>
<feature type="domain" description="PpiC" evidence="3">
    <location>
        <begin position="229"/>
        <end position="331"/>
    </location>
</feature>
<evidence type="ECO:0000313" key="5">
    <source>
        <dbReference type="Proteomes" id="UP001500426"/>
    </source>
</evidence>